<proteinExistence type="predicted"/>
<evidence type="ECO:0000256" key="6">
    <source>
        <dbReference type="SAM" id="MobiDB-lite"/>
    </source>
</evidence>
<dbReference type="InterPro" id="IPR018247">
    <property type="entry name" value="EF_Hand_1_Ca_BS"/>
</dbReference>
<feature type="transmembrane region" description="Helical" evidence="7">
    <location>
        <begin position="1125"/>
        <end position="1146"/>
    </location>
</feature>
<dbReference type="InterPro" id="IPR005821">
    <property type="entry name" value="Ion_trans_dom"/>
</dbReference>
<dbReference type="PANTHER" id="PTHR10037">
    <property type="entry name" value="VOLTAGE-GATED CATION CHANNEL CALCIUM AND SODIUM"/>
    <property type="match status" value="1"/>
</dbReference>
<feature type="compositionally biased region" description="Acidic residues" evidence="6">
    <location>
        <begin position="918"/>
        <end position="930"/>
    </location>
</feature>
<dbReference type="InterPro" id="IPR027359">
    <property type="entry name" value="Volt_channel_dom_sf"/>
</dbReference>
<dbReference type="InterPro" id="IPR043203">
    <property type="entry name" value="VGCC_Ca_Na"/>
</dbReference>
<accession>A0ABP0ME70</accession>
<feature type="domain" description="EF-hand" evidence="8">
    <location>
        <begin position="390"/>
        <end position="417"/>
    </location>
</feature>
<feature type="region of interest" description="Disordered" evidence="6">
    <location>
        <begin position="1"/>
        <end position="33"/>
    </location>
</feature>
<evidence type="ECO:0000256" key="7">
    <source>
        <dbReference type="SAM" id="Phobius"/>
    </source>
</evidence>
<keyword evidence="5 7" id="KW-0472">Membrane</keyword>
<keyword evidence="3" id="KW-0106">Calcium</keyword>
<feature type="transmembrane region" description="Helical" evidence="7">
    <location>
        <begin position="1195"/>
        <end position="1214"/>
    </location>
</feature>
<evidence type="ECO:0000256" key="2">
    <source>
        <dbReference type="ARBA" id="ARBA00022692"/>
    </source>
</evidence>
<feature type="transmembrane region" description="Helical" evidence="7">
    <location>
        <begin position="272"/>
        <end position="293"/>
    </location>
</feature>
<evidence type="ECO:0000256" key="3">
    <source>
        <dbReference type="ARBA" id="ARBA00022837"/>
    </source>
</evidence>
<evidence type="ECO:0000259" key="8">
    <source>
        <dbReference type="PROSITE" id="PS50222"/>
    </source>
</evidence>
<feature type="region of interest" description="Disordered" evidence="6">
    <location>
        <begin position="918"/>
        <end position="958"/>
    </location>
</feature>
<feature type="transmembrane region" description="Helical" evidence="7">
    <location>
        <begin position="230"/>
        <end position="252"/>
    </location>
</feature>
<dbReference type="Pfam" id="PF00520">
    <property type="entry name" value="Ion_trans"/>
    <property type="match status" value="4"/>
</dbReference>
<protein>
    <recommendedName>
        <fullName evidence="8">EF-hand domain-containing protein</fullName>
    </recommendedName>
</protein>
<feature type="transmembrane region" description="Helical" evidence="7">
    <location>
        <begin position="121"/>
        <end position="139"/>
    </location>
</feature>
<gene>
    <name evidence="9" type="ORF">CCMP2556_LOCUS25444</name>
</gene>
<dbReference type="Gene3D" id="1.20.120.350">
    <property type="entry name" value="Voltage-gated potassium channels. Chain C"/>
    <property type="match status" value="3"/>
</dbReference>
<dbReference type="InterPro" id="IPR002048">
    <property type="entry name" value="EF_hand_dom"/>
</dbReference>
<comment type="subcellular location">
    <subcellularLocation>
        <location evidence="1">Membrane</location>
        <topology evidence="1">Multi-pass membrane protein</topology>
    </subcellularLocation>
</comment>
<name>A0ABP0ME70_9DINO</name>
<keyword evidence="10" id="KW-1185">Reference proteome</keyword>
<dbReference type="Proteomes" id="UP001642484">
    <property type="component" value="Unassembled WGS sequence"/>
</dbReference>
<dbReference type="PANTHER" id="PTHR10037:SF62">
    <property type="entry name" value="SODIUM CHANNEL PROTEIN 60E"/>
    <property type="match status" value="1"/>
</dbReference>
<comment type="caution">
    <text evidence="9">The sequence shown here is derived from an EMBL/GenBank/DDBJ whole genome shotgun (WGS) entry which is preliminary data.</text>
</comment>
<reference evidence="9 10" key="1">
    <citation type="submission" date="2024-02" db="EMBL/GenBank/DDBJ databases">
        <authorList>
            <person name="Chen Y."/>
            <person name="Shah S."/>
            <person name="Dougan E. K."/>
            <person name="Thang M."/>
            <person name="Chan C."/>
        </authorList>
    </citation>
    <scope>NUCLEOTIDE SEQUENCE [LARGE SCALE GENOMIC DNA]</scope>
</reference>
<dbReference type="PROSITE" id="PS50222">
    <property type="entry name" value="EF_HAND_2"/>
    <property type="match status" value="1"/>
</dbReference>
<feature type="transmembrane region" description="Helical" evidence="7">
    <location>
        <begin position="82"/>
        <end position="101"/>
    </location>
</feature>
<evidence type="ECO:0000256" key="5">
    <source>
        <dbReference type="ARBA" id="ARBA00023136"/>
    </source>
</evidence>
<evidence type="ECO:0000313" key="9">
    <source>
        <dbReference type="EMBL" id="CAK9049796.1"/>
    </source>
</evidence>
<keyword evidence="2 7" id="KW-0812">Transmembrane</keyword>
<feature type="transmembrane region" description="Helical" evidence="7">
    <location>
        <begin position="1153"/>
        <end position="1175"/>
    </location>
</feature>
<feature type="transmembrane region" description="Helical" evidence="7">
    <location>
        <begin position="629"/>
        <end position="647"/>
    </location>
</feature>
<organism evidence="9 10">
    <name type="scientific">Durusdinium trenchii</name>
    <dbReference type="NCBI Taxonomy" id="1381693"/>
    <lineage>
        <taxon>Eukaryota</taxon>
        <taxon>Sar</taxon>
        <taxon>Alveolata</taxon>
        <taxon>Dinophyceae</taxon>
        <taxon>Suessiales</taxon>
        <taxon>Symbiodiniaceae</taxon>
        <taxon>Durusdinium</taxon>
    </lineage>
</organism>
<dbReference type="Gene3D" id="1.10.238.10">
    <property type="entry name" value="EF-hand"/>
    <property type="match status" value="1"/>
</dbReference>
<evidence type="ECO:0000256" key="1">
    <source>
        <dbReference type="ARBA" id="ARBA00004141"/>
    </source>
</evidence>
<feature type="transmembrane region" description="Helical" evidence="7">
    <location>
        <begin position="1465"/>
        <end position="1485"/>
    </location>
</feature>
<evidence type="ECO:0000313" key="10">
    <source>
        <dbReference type="Proteomes" id="UP001642484"/>
    </source>
</evidence>
<dbReference type="SUPFAM" id="SSF47473">
    <property type="entry name" value="EF-hand"/>
    <property type="match status" value="1"/>
</dbReference>
<dbReference type="PROSITE" id="PS00018">
    <property type="entry name" value="EF_HAND_1"/>
    <property type="match status" value="1"/>
</dbReference>
<dbReference type="Gene3D" id="1.10.287.70">
    <property type="match status" value="3"/>
</dbReference>
<evidence type="ECO:0000256" key="4">
    <source>
        <dbReference type="ARBA" id="ARBA00022989"/>
    </source>
</evidence>
<dbReference type="SUPFAM" id="SSF81324">
    <property type="entry name" value="Voltage-gated potassium channels"/>
    <property type="match status" value="3"/>
</dbReference>
<dbReference type="EMBL" id="CAXAMN010017113">
    <property type="protein sequence ID" value="CAK9049796.1"/>
    <property type="molecule type" value="Genomic_DNA"/>
</dbReference>
<dbReference type="InterPro" id="IPR011992">
    <property type="entry name" value="EF-hand-dom_pair"/>
</dbReference>
<feature type="transmembrane region" description="Helical" evidence="7">
    <location>
        <begin position="598"/>
        <end position="617"/>
    </location>
</feature>
<sequence length="2082" mass="231356">MGSAGSGMATLDPRGLNSPGVVPKSPGEQSLAPSLFTSYSQDDMLAKLDASKAQSPRISETNEDCETPIKRVTCLQRITRHVGFDIFFGVVVVTNAIFIGIDVQTNVGNESTERPVGILAVRYFYTVAFTTEILLRLAAEGRRFLGSEQRMWNLFDTVIVMAAWLEVGIDIARIFSNTSDLESIEGVSSLRAFRILRLTRILKTAQVIRVLRFVMALRTLVTSILSTLKALFWALLLLFLIIYIFALVFTQAMDDDLKDQGAAHLDDQSYKYFGSLFHSMLSLFMSIAGGVSWEDVIEPLMRISHVLNVVTASFCQSAIESAQQDHATVVQSMLENKEAHLEKMRAVFSEIASSGDGGITFPMLEEKIHSPTVRGYLETLGLDVWDPWSFFKLLDTDGGGSIEIEEFFMGCLRLGGDARAMDVGKVLQDQQWLIRNQGKFQAFVEGTSEGAHGMQDRHGADRSDMTTLLTQQHHEMMEALRSQDVKLNQLLASPSRRSSSIIEDVAVDGPFSSSSSHLLPALPQLEGAAVNNSPGSSSKSPQMFQSYTSHDLRLREDATEAHNKEETRKRVSVYHYGYSEEPKLSLVKRIAGSPAFDAFFAGVVLVNAIFIGIEVQFEVTNPDSTVESALRIFQYMFAGLFSLELLIRISAGGIRIFCSEDWFWSLLDLGIVLTSAWEIVVHIFEGQLEGAVGVSSLKALRIIRLTRVFKTAQVDFARDFLFVSRNLACPHSVLPQHLHGSGALIQPDHLPQPKRINIYRPKMKSLQGAPLSYSFGDFIRGRLLAKAWNCVSIRARPAENTALEKQRISTYNRRTSFEEFGDKLSFFYRPRKPQQFLTWRMAWPTRDMGRAQHLRLLQWLARVQETLLAQRPFGRGKGQRAYLANEGREDEHGLFEEEIYDPYEYDYDYVESWQDDESTFDQVEEQEGEEGSGHIAANCPKLPKTSVSDPTPLPDNALRTEEPYTVNLMTYMNVEGDWDFDIASHRQALLYKKRQELPDEILALLDAKALLNRCYREMMEHFRHCPIRDEIFMAHCGPWPASTVQAGLVPPTSEEDDEVMRIFRFVIALRTLVRSIMHTLKALIWAMLLLTLIVYVFAVLFTQIVDGAEKDLGVDAPEMANSTRYFGSLPQTMLSLFMSITGGVSWEAVIEPLTFISPVWNAFIVGMIGVLLMVFKKIVPKLLLLPSSAAQLAQLRLALAQLVPFAACITFYAFEEKMHDPAVREYFETLGINVYDAWSFFKLLDADGGGFVEPEDDPQEDYTTFAAFDEQLKLGTLSVDAKLSRKKFANARGQSTFTNASHQRCRKNSWVSELVRHPGFDAFFACVVVTNAVFIGIDLEVSLKHSDPRPLGLQIGQYFYTVLFTCELALRMSADGYQFFCTDDWHWNILDVFIVVSSIWEVWVDVSNQLLQQDLQSLAGASSLKAFRIIRITRVVRTVRIMRLFRFVMALRTMITSIASTLKSLFWATVLLTLIIYVFAVLFAQSVNDFDCSSLQDRERLACHRYFVDLPTTMLSLFMSIAGGVSWEEVIGPLGEISPAWSGMFLIYIGNGDFLPEYTMMPTIPDSQWGQPPVSGPAAPTMSKEQMQRPDLPVQAIVVVDGLPRVPNRKRFSGCVVRGYNSGTAEPRDFAPGYDGETPETTFRQCEKQVQLWEFEAEVAKAKRGVKLLRQLTGVAAVAVDELEVKDIACEDGVKNVLNKLREYFLPHLEVSLPRAFETAAYGPQRGHKESFTECTKRMERAFMNLAKEGVDLPYGCKGLRLHHVPLGRSQRSARTTASHLGGREVWPFGDHACAPKAGQVIRDKDKGKSSYCMSCVSCSAGGVQQGDPLGPLFFAAAIQSLAQELRRGLDIGMFYLDDGVLAGDVAAVSAALLHLQQRAAALGLTLNLRKSEVIAMAGAPDTVLQRYFPLALLQDQSGCTRVAKHFEVLGAPVGDDAFCFGGLGLRSAAADSAAAYLASLGGSSTACVGLDGAYTLVADSHAASALAIYNSQLGTSENLTLATALGMKQKALTQQLDRASWTRQLASSTLAAQAILRSEAEAGARAFLAATPSGRTRMEPALFITELSQRLGMTEAKASEG</sequence>
<keyword evidence="4 7" id="KW-1133">Transmembrane helix</keyword>
<feature type="transmembrane region" description="Helical" evidence="7">
    <location>
        <begin position="1082"/>
        <end position="1105"/>
    </location>
</feature>